<dbReference type="InterPro" id="IPR018247">
    <property type="entry name" value="EF_Hand_1_Ca_BS"/>
</dbReference>
<dbReference type="SMART" id="SM01394">
    <property type="entry name" value="S_100"/>
    <property type="match status" value="1"/>
</dbReference>
<keyword evidence="5" id="KW-0677">Repeat</keyword>
<evidence type="ECO:0000256" key="3">
    <source>
        <dbReference type="ARBA" id="ARBA00018064"/>
    </source>
</evidence>
<name>A0A8D0E7Y6_SALMN</name>
<proteinExistence type="inferred from homology"/>
<dbReference type="GO" id="GO:0005737">
    <property type="term" value="C:cytoplasm"/>
    <property type="evidence" value="ECO:0007669"/>
    <property type="project" value="TreeGrafter"/>
</dbReference>
<keyword evidence="4" id="KW-0479">Metal-binding</keyword>
<evidence type="ECO:0000256" key="6">
    <source>
        <dbReference type="ARBA" id="ARBA00022837"/>
    </source>
</evidence>
<dbReference type="OMA" id="REFITFM"/>
<dbReference type="InterPro" id="IPR001751">
    <property type="entry name" value="S100/CaBP7/8-like_CS"/>
</dbReference>
<dbReference type="GO" id="GO:0042127">
    <property type="term" value="P:regulation of cell population proliferation"/>
    <property type="evidence" value="ECO:0007669"/>
    <property type="project" value="InterPro"/>
</dbReference>
<keyword evidence="7" id="KW-1015">Disulfide bond</keyword>
<protein>
    <recommendedName>
        <fullName evidence="3">Protein S100-A11</fullName>
    </recommendedName>
    <alternativeName>
        <fullName evidence="8">Calgizzarin</fullName>
    </alternativeName>
    <alternativeName>
        <fullName evidence="9">S100 calcium-binding protein A11</fullName>
    </alternativeName>
</protein>
<dbReference type="Proteomes" id="UP000694421">
    <property type="component" value="Unplaced"/>
</dbReference>
<evidence type="ECO:0000256" key="8">
    <source>
        <dbReference type="ARBA" id="ARBA00030085"/>
    </source>
</evidence>
<dbReference type="PROSITE" id="PS50222">
    <property type="entry name" value="EF_HAND_2"/>
    <property type="match status" value="1"/>
</dbReference>
<reference evidence="11" key="2">
    <citation type="submission" date="2025-09" db="UniProtKB">
        <authorList>
            <consortium name="Ensembl"/>
        </authorList>
    </citation>
    <scope>IDENTIFICATION</scope>
</reference>
<dbReference type="InterPro" id="IPR002048">
    <property type="entry name" value="EF_hand_dom"/>
</dbReference>
<dbReference type="PROSITE" id="PS00303">
    <property type="entry name" value="S100_CABP"/>
    <property type="match status" value="1"/>
</dbReference>
<dbReference type="SMART" id="SM00054">
    <property type="entry name" value="EFh"/>
    <property type="match status" value="1"/>
</dbReference>
<dbReference type="GO" id="GO:0005509">
    <property type="term" value="F:calcium ion binding"/>
    <property type="evidence" value="ECO:0007669"/>
    <property type="project" value="InterPro"/>
</dbReference>
<dbReference type="Ensembl" id="ENSSMRT00000032482.1">
    <property type="protein sequence ID" value="ENSSMRP00000027825.1"/>
    <property type="gene ID" value="ENSSMRG00000021441.1"/>
</dbReference>
<accession>A0A8D0E7Y6</accession>
<dbReference type="SUPFAM" id="SSF47473">
    <property type="entry name" value="EF-hand"/>
    <property type="match status" value="1"/>
</dbReference>
<evidence type="ECO:0000256" key="2">
    <source>
        <dbReference type="ARBA" id="ARBA00011748"/>
    </source>
</evidence>
<dbReference type="Gene3D" id="1.10.238.10">
    <property type="entry name" value="EF-hand"/>
    <property type="match status" value="1"/>
</dbReference>
<comment type="subunit">
    <text evidence="2">Homodimer; disulfide-linked.</text>
</comment>
<dbReference type="InterPro" id="IPR028482">
    <property type="entry name" value="S100A11"/>
</dbReference>
<dbReference type="Pfam" id="PF00036">
    <property type="entry name" value="EF-hand_1"/>
    <property type="match status" value="1"/>
</dbReference>
<organism evidence="11 12">
    <name type="scientific">Salvator merianae</name>
    <name type="common">Argentine black and white tegu</name>
    <name type="synonym">Tupinambis merianae</name>
    <dbReference type="NCBI Taxonomy" id="96440"/>
    <lineage>
        <taxon>Eukaryota</taxon>
        <taxon>Metazoa</taxon>
        <taxon>Chordata</taxon>
        <taxon>Craniata</taxon>
        <taxon>Vertebrata</taxon>
        <taxon>Euteleostomi</taxon>
        <taxon>Lepidosauria</taxon>
        <taxon>Squamata</taxon>
        <taxon>Bifurcata</taxon>
        <taxon>Unidentata</taxon>
        <taxon>Episquamata</taxon>
        <taxon>Laterata</taxon>
        <taxon>Teiioidea</taxon>
        <taxon>Teiidae</taxon>
        <taxon>Salvator</taxon>
    </lineage>
</organism>
<evidence type="ECO:0000313" key="11">
    <source>
        <dbReference type="Ensembl" id="ENSSMRP00000027825.1"/>
    </source>
</evidence>
<evidence type="ECO:0000256" key="9">
    <source>
        <dbReference type="ARBA" id="ARBA00032652"/>
    </source>
</evidence>
<keyword evidence="12" id="KW-1185">Reference proteome</keyword>
<dbReference type="PANTHER" id="PTHR11639:SF60">
    <property type="entry name" value="PROTEIN S100-A11"/>
    <property type="match status" value="1"/>
</dbReference>
<feature type="domain" description="EF-hand" evidence="10">
    <location>
        <begin position="165"/>
        <end position="200"/>
    </location>
</feature>
<evidence type="ECO:0000313" key="12">
    <source>
        <dbReference type="Proteomes" id="UP000694421"/>
    </source>
</evidence>
<evidence type="ECO:0000256" key="7">
    <source>
        <dbReference type="ARBA" id="ARBA00023157"/>
    </source>
</evidence>
<dbReference type="CDD" id="cd05023">
    <property type="entry name" value="S-100A11"/>
    <property type="match status" value="1"/>
</dbReference>
<dbReference type="GO" id="GO:0048306">
    <property type="term" value="F:calcium-dependent protein binding"/>
    <property type="evidence" value="ECO:0007669"/>
    <property type="project" value="InterPro"/>
</dbReference>
<sequence>QATREKQTFPPLFPPQRIPGCLSQVGVRRCRRERLPVAAIAALCRRYTAIAQAEKRRLHSGGEQGVGWFGDGPEETLFSPSLPAKQHTAEPTSLLRARLCCSVALSSAMSSKYPVGPTETERCIESLLAVFQRYAGKDGDACSLSKREFITFMNTELASFTKNQKDPAVVDRMMKKLDMNNDGKIDFGEFLNLIGGLAEACHRHVSSAPKP</sequence>
<dbReference type="GeneTree" id="ENSGT00940000154172"/>
<evidence type="ECO:0000256" key="4">
    <source>
        <dbReference type="ARBA" id="ARBA00022723"/>
    </source>
</evidence>
<keyword evidence="6" id="KW-0106">Calcium</keyword>
<dbReference type="AlphaFoldDB" id="A0A8D0E7Y6"/>
<dbReference type="InterPro" id="IPR011992">
    <property type="entry name" value="EF-hand-dom_pair"/>
</dbReference>
<reference evidence="11" key="1">
    <citation type="submission" date="2025-08" db="UniProtKB">
        <authorList>
            <consortium name="Ensembl"/>
        </authorList>
    </citation>
    <scope>IDENTIFICATION</scope>
</reference>
<evidence type="ECO:0000259" key="10">
    <source>
        <dbReference type="PROSITE" id="PS50222"/>
    </source>
</evidence>
<dbReference type="Pfam" id="PF01023">
    <property type="entry name" value="S_100"/>
    <property type="match status" value="1"/>
</dbReference>
<evidence type="ECO:0000256" key="1">
    <source>
        <dbReference type="ARBA" id="ARBA00007323"/>
    </source>
</evidence>
<evidence type="ECO:0000256" key="5">
    <source>
        <dbReference type="ARBA" id="ARBA00022737"/>
    </source>
</evidence>
<dbReference type="PROSITE" id="PS00018">
    <property type="entry name" value="EF_HAND_1"/>
    <property type="match status" value="1"/>
</dbReference>
<dbReference type="PANTHER" id="PTHR11639">
    <property type="entry name" value="S100 CALCIUM-BINDING PROTEIN"/>
    <property type="match status" value="1"/>
</dbReference>
<comment type="similarity">
    <text evidence="1">Belongs to the S-100 family.</text>
</comment>
<dbReference type="GO" id="GO:0005615">
    <property type="term" value="C:extracellular space"/>
    <property type="evidence" value="ECO:0007669"/>
    <property type="project" value="TreeGrafter"/>
</dbReference>
<dbReference type="InterPro" id="IPR013787">
    <property type="entry name" value="S100_Ca-bd_sub"/>
</dbReference>
<dbReference type="GO" id="GO:0044548">
    <property type="term" value="F:S100 protein binding"/>
    <property type="evidence" value="ECO:0007669"/>
    <property type="project" value="TreeGrafter"/>
</dbReference>